<evidence type="ECO:0000256" key="2">
    <source>
        <dbReference type="ARBA" id="ARBA00022723"/>
    </source>
</evidence>
<keyword evidence="4 5" id="KW-0408">Iron</keyword>
<evidence type="ECO:0000256" key="7">
    <source>
        <dbReference type="SAM" id="Phobius"/>
    </source>
</evidence>
<reference evidence="8" key="1">
    <citation type="submission" date="2016-03" db="EMBL/GenBank/DDBJ databases">
        <title>Mechanisms controlling the formation of the plant cell surface in tip-growing cells are functionally conserved among land plants.</title>
        <authorList>
            <person name="Honkanen S."/>
            <person name="Jones V.A."/>
            <person name="Morieri G."/>
            <person name="Champion C."/>
            <person name="Hetherington A.J."/>
            <person name="Kelly S."/>
            <person name="Saint-Marcoux D."/>
            <person name="Proust H."/>
            <person name="Prescott H."/>
            <person name="Dolan L."/>
        </authorList>
    </citation>
    <scope>NUCLEOTIDE SEQUENCE [LARGE SCALE GENOMIC DNA]</scope>
    <source>
        <tissue evidence="8">Whole gametophyte</tissue>
    </source>
</reference>
<evidence type="ECO:0000256" key="1">
    <source>
        <dbReference type="ARBA" id="ARBA00010617"/>
    </source>
</evidence>
<dbReference type="AlphaFoldDB" id="A0A176VGF3"/>
<comment type="cofactor">
    <cofactor evidence="5">
        <name>heme</name>
        <dbReference type="ChEBI" id="CHEBI:30413"/>
    </cofactor>
</comment>
<dbReference type="GO" id="GO:0004497">
    <property type="term" value="F:monooxygenase activity"/>
    <property type="evidence" value="ECO:0007669"/>
    <property type="project" value="UniProtKB-KW"/>
</dbReference>
<comment type="similarity">
    <text evidence="1 6">Belongs to the cytochrome P450 family.</text>
</comment>
<keyword evidence="7" id="KW-0472">Membrane</keyword>
<name>A0A176VGF3_MARPO</name>
<dbReference type="GO" id="GO:0020037">
    <property type="term" value="F:heme binding"/>
    <property type="evidence" value="ECO:0007669"/>
    <property type="project" value="InterPro"/>
</dbReference>
<dbReference type="InterPro" id="IPR001128">
    <property type="entry name" value="Cyt_P450"/>
</dbReference>
<dbReference type="PRINTS" id="PR00463">
    <property type="entry name" value="EP450I"/>
</dbReference>
<accession>A0A176VGF3</accession>
<keyword evidence="5 6" id="KW-0349">Heme</keyword>
<evidence type="ECO:0000256" key="6">
    <source>
        <dbReference type="RuleBase" id="RU000461"/>
    </source>
</evidence>
<keyword evidence="9" id="KW-1185">Reference proteome</keyword>
<feature type="transmembrane region" description="Helical" evidence="7">
    <location>
        <begin position="88"/>
        <end position="110"/>
    </location>
</feature>
<keyword evidence="7" id="KW-1133">Transmembrane helix</keyword>
<evidence type="ECO:0000256" key="5">
    <source>
        <dbReference type="PIRSR" id="PIRSR602401-1"/>
    </source>
</evidence>
<keyword evidence="3 6" id="KW-0560">Oxidoreductase</keyword>
<proteinExistence type="inferred from homology"/>
<keyword evidence="7" id="KW-0812">Transmembrane</keyword>
<evidence type="ECO:0008006" key="10">
    <source>
        <dbReference type="Google" id="ProtNLM"/>
    </source>
</evidence>
<sequence>MCLEDLLLYGMNMFAAHARPSYPGAPRSSALLKWTLKDDNPDCTGTSRLYFSLTFLESLVPSGTVNGCSSTPGEVEVFSDWTDSMDQLVGLVAAAIICGIVYSILLEWWLKVWLPSKRLPPGPKPWPLVGSLFQVRSMLHVANFLKATQKLESKYGKTLTFWIGQRPVIVINDPQLAHEALIKQGASFCSRCMFSSVGALTRGFCTVNSSPQGPFLSSIRRNMITSVFTPKALNKWEVQREAAIEDVIVQIRQSITENGGWARVNITTVIRPAFYKYALYLCFGMYVEEKVLMQIDEIVNARARSVWSIYVGDYIPAWKLVEWKHRRNVTRLQQEVEDIMLPLIRRIRELKGSDEIIPGTYAESLLNLQDTDPRLRDEGITCLCSEMLTASSLSVTSAVRSGMSVLSENQEVREKLLDEIDRVVGNKPVEESHLTQMPYLAAFEKEILRMYPPAITPPPYAVVEACKLGNYDIPKNAVIYFHIHAYHQDPTAWPDPTEFRPERFLEEEVDMSCKKEVKLMPFGAGRRICPGMNLGLMEVSILIARLLQNFEWSQDDMTAPSTDTNDSRPAALSALAPSSESLRRGIMIARIRQARKQPS</sequence>
<dbReference type="Proteomes" id="UP000077202">
    <property type="component" value="Unassembled WGS sequence"/>
</dbReference>
<dbReference type="EMBL" id="LVLJ01003879">
    <property type="protein sequence ID" value="OAE19401.1"/>
    <property type="molecule type" value="Genomic_DNA"/>
</dbReference>
<gene>
    <name evidence="8" type="ORF">AXG93_698s1300</name>
</gene>
<evidence type="ECO:0000256" key="3">
    <source>
        <dbReference type="ARBA" id="ARBA00023002"/>
    </source>
</evidence>
<comment type="caution">
    <text evidence="8">The sequence shown here is derived from an EMBL/GenBank/DDBJ whole genome shotgun (WGS) entry which is preliminary data.</text>
</comment>
<evidence type="ECO:0000313" key="8">
    <source>
        <dbReference type="EMBL" id="OAE19401.1"/>
    </source>
</evidence>
<dbReference type="Gene3D" id="1.10.630.10">
    <property type="entry name" value="Cytochrome P450"/>
    <property type="match status" value="1"/>
</dbReference>
<dbReference type="Pfam" id="PF00067">
    <property type="entry name" value="p450"/>
    <property type="match status" value="1"/>
</dbReference>
<protein>
    <recommendedName>
        <fullName evidence="10">Cytochrome P450</fullName>
    </recommendedName>
</protein>
<organism evidence="8 9">
    <name type="scientific">Marchantia polymorpha subsp. ruderalis</name>
    <dbReference type="NCBI Taxonomy" id="1480154"/>
    <lineage>
        <taxon>Eukaryota</taxon>
        <taxon>Viridiplantae</taxon>
        <taxon>Streptophyta</taxon>
        <taxon>Embryophyta</taxon>
        <taxon>Marchantiophyta</taxon>
        <taxon>Marchantiopsida</taxon>
        <taxon>Marchantiidae</taxon>
        <taxon>Marchantiales</taxon>
        <taxon>Marchantiaceae</taxon>
        <taxon>Marchantia</taxon>
    </lineage>
</organism>
<dbReference type="PROSITE" id="PS00086">
    <property type="entry name" value="CYTOCHROME_P450"/>
    <property type="match status" value="1"/>
</dbReference>
<dbReference type="InterPro" id="IPR017972">
    <property type="entry name" value="Cyt_P450_CS"/>
</dbReference>
<dbReference type="InterPro" id="IPR036396">
    <property type="entry name" value="Cyt_P450_sf"/>
</dbReference>
<feature type="binding site" description="axial binding residue" evidence="5">
    <location>
        <position position="529"/>
    </location>
    <ligand>
        <name>heme</name>
        <dbReference type="ChEBI" id="CHEBI:30413"/>
    </ligand>
    <ligandPart>
        <name>Fe</name>
        <dbReference type="ChEBI" id="CHEBI:18248"/>
    </ligandPart>
</feature>
<keyword evidence="2 5" id="KW-0479">Metal-binding</keyword>
<keyword evidence="6" id="KW-0503">Monooxygenase</keyword>
<evidence type="ECO:0000313" key="9">
    <source>
        <dbReference type="Proteomes" id="UP000077202"/>
    </source>
</evidence>
<dbReference type="GO" id="GO:0016705">
    <property type="term" value="F:oxidoreductase activity, acting on paired donors, with incorporation or reduction of molecular oxygen"/>
    <property type="evidence" value="ECO:0007669"/>
    <property type="project" value="InterPro"/>
</dbReference>
<dbReference type="SUPFAM" id="SSF48264">
    <property type="entry name" value="Cytochrome P450"/>
    <property type="match status" value="1"/>
</dbReference>
<dbReference type="GO" id="GO:0005506">
    <property type="term" value="F:iron ion binding"/>
    <property type="evidence" value="ECO:0007669"/>
    <property type="project" value="InterPro"/>
</dbReference>
<evidence type="ECO:0000256" key="4">
    <source>
        <dbReference type="ARBA" id="ARBA00023004"/>
    </source>
</evidence>
<dbReference type="PANTHER" id="PTHR47944:SF19">
    <property type="entry name" value="CYTOCHROME P450 77A4"/>
    <property type="match status" value="1"/>
</dbReference>
<dbReference type="PRINTS" id="PR00385">
    <property type="entry name" value="P450"/>
</dbReference>
<dbReference type="PANTHER" id="PTHR47944">
    <property type="entry name" value="CYTOCHROME P450 98A9"/>
    <property type="match status" value="1"/>
</dbReference>
<dbReference type="InterPro" id="IPR002401">
    <property type="entry name" value="Cyt_P450_E_grp-I"/>
</dbReference>